<organism evidence="1 2">
    <name type="scientific">Candidatus Nitrospira inopinata</name>
    <dbReference type="NCBI Taxonomy" id="1715989"/>
    <lineage>
        <taxon>Bacteria</taxon>
        <taxon>Pseudomonadati</taxon>
        <taxon>Nitrospirota</taxon>
        <taxon>Nitrospiria</taxon>
        <taxon>Nitrospirales</taxon>
        <taxon>Nitrospiraceae</taxon>
        <taxon>Nitrospira</taxon>
    </lineage>
</organism>
<protein>
    <submittedName>
        <fullName evidence="1">Uncharacterized protein</fullName>
    </submittedName>
</protein>
<dbReference type="KEGG" id="nio:NITINOP_0592"/>
<sequence>MQAGRQSDVAQGETEVVMTDHGDMRVFNADGFDVDRQGERRKDDRLVAARGWFRLGWGGEKSEINKDVSLDQRQLVDGHCSMKKGEESVAQRQAIKPSEGYAVSFYFDVTEADAMQQLPFQSGDAHGSLKVLRQGALQLLADLVGRKEEANRGYGACQYDQERDAGDGENFERFHCR</sequence>
<evidence type="ECO:0000313" key="1">
    <source>
        <dbReference type="EMBL" id="CUQ65567.1"/>
    </source>
</evidence>
<accession>A0A0S4KP80</accession>
<evidence type="ECO:0000313" key="2">
    <source>
        <dbReference type="Proteomes" id="UP000066284"/>
    </source>
</evidence>
<dbReference type="EMBL" id="LN885086">
    <property type="protein sequence ID" value="CUQ65567.1"/>
    <property type="molecule type" value="Genomic_DNA"/>
</dbReference>
<name>A0A0S4KP80_9BACT</name>
<keyword evidence="2" id="KW-1185">Reference proteome</keyword>
<reference evidence="2" key="1">
    <citation type="submission" date="2015-09" db="EMBL/GenBank/DDBJ databases">
        <authorList>
            <person name="Daims H."/>
        </authorList>
    </citation>
    <scope>NUCLEOTIDE SEQUENCE [LARGE SCALE GENOMIC DNA]</scope>
</reference>
<dbReference type="Proteomes" id="UP000066284">
    <property type="component" value="Chromosome 1"/>
</dbReference>
<dbReference type="AlphaFoldDB" id="A0A0S4KP80"/>
<gene>
    <name evidence="1" type="ORF">NITINOP_0592</name>
</gene>
<proteinExistence type="predicted"/>